<proteinExistence type="predicted"/>
<feature type="chain" id="PRO_5042519413" evidence="1">
    <location>
        <begin position="24"/>
        <end position="222"/>
    </location>
</feature>
<keyword evidence="1" id="KW-0732">Signal</keyword>
<dbReference type="AlphaFoldDB" id="A0AAJ6BDP1"/>
<protein>
    <submittedName>
        <fullName evidence="2">Uncharacterized protein</fullName>
    </submittedName>
</protein>
<dbReference type="Gene3D" id="2.60.40.2340">
    <property type="match status" value="1"/>
</dbReference>
<feature type="signal peptide" evidence="1">
    <location>
        <begin position="1"/>
        <end position="23"/>
    </location>
</feature>
<name>A0AAJ6BDP1_9BACT</name>
<evidence type="ECO:0000256" key="1">
    <source>
        <dbReference type="SAM" id="SignalP"/>
    </source>
</evidence>
<gene>
    <name evidence="2" type="ORF">P0Y53_15255</name>
</gene>
<dbReference type="PROSITE" id="PS51257">
    <property type="entry name" value="PROKAR_LIPOPROTEIN"/>
    <property type="match status" value="1"/>
</dbReference>
<organism evidence="2 3">
    <name type="scientific">Candidatus Pseudobacter hemicellulosilyticus</name>
    <dbReference type="NCBI Taxonomy" id="3121375"/>
    <lineage>
        <taxon>Bacteria</taxon>
        <taxon>Pseudomonadati</taxon>
        <taxon>Bacteroidota</taxon>
        <taxon>Chitinophagia</taxon>
        <taxon>Chitinophagales</taxon>
        <taxon>Chitinophagaceae</taxon>
        <taxon>Pseudobacter</taxon>
    </lineage>
</organism>
<reference evidence="2" key="1">
    <citation type="submission" date="2023-03" db="EMBL/GenBank/DDBJ databases">
        <title>Andean soil-derived lignocellulolytic bacterial consortium as a source of novel taxa and putative plastic-active enzymes.</title>
        <authorList>
            <person name="Diaz-Garcia L."/>
            <person name="Chuvochina M."/>
            <person name="Feuerriegel G."/>
            <person name="Bunk B."/>
            <person name="Sproer C."/>
            <person name="Streit W.R."/>
            <person name="Rodriguez L.M."/>
            <person name="Overmann J."/>
            <person name="Jimenez D.J."/>
        </authorList>
    </citation>
    <scope>NUCLEOTIDE SEQUENCE</scope>
    <source>
        <strain evidence="2">MAG 7</strain>
    </source>
</reference>
<accession>A0AAJ6BDP1</accession>
<dbReference type="EMBL" id="CP119311">
    <property type="protein sequence ID" value="WEK33845.1"/>
    <property type="molecule type" value="Genomic_DNA"/>
</dbReference>
<evidence type="ECO:0000313" key="3">
    <source>
        <dbReference type="Proteomes" id="UP001220610"/>
    </source>
</evidence>
<sequence>MHNYSYRWRLASCFIACLFVALMACKKETEYRNEPVQALHSFSITAGETILEAAIKDDSLVVYWPWPVLLPETISPVISLAAGASISPASGTAVPLTTGTRYTLKKEDGSEQVYYLKLVNNWPALDTRYIKNTVNSGRGERLNLSGLRYFIGDKEKTSMSLISRINGEETPLNIETITDRTIGGRLPQTLPIDTDYDQGHWVKLVNAGRTLEMKEYIIYIVY</sequence>
<evidence type="ECO:0000313" key="2">
    <source>
        <dbReference type="EMBL" id="WEK33845.1"/>
    </source>
</evidence>
<dbReference type="Proteomes" id="UP001220610">
    <property type="component" value="Chromosome"/>
</dbReference>